<protein>
    <recommendedName>
        <fullName evidence="2">KANL3/Tex30 alpha/beta hydrolase-like domain-containing protein</fullName>
    </recommendedName>
</protein>
<proteinExistence type="predicted"/>
<dbReference type="Pfam" id="PF20408">
    <property type="entry name" value="Abhydrolase_11"/>
    <property type="match status" value="1"/>
</dbReference>
<comment type="caution">
    <text evidence="3">The sequence shown here is derived from an EMBL/GenBank/DDBJ whole genome shotgun (WGS) entry which is preliminary data.</text>
</comment>
<feature type="domain" description="KANL3/Tex30 alpha/beta hydrolase-like" evidence="2">
    <location>
        <begin position="66"/>
        <end position="201"/>
    </location>
</feature>
<keyword evidence="4" id="KW-1185">Reference proteome</keyword>
<dbReference type="PANTHER" id="PTHR13136:SF11">
    <property type="entry name" value="TESTIS-EXPRESSED PROTEIN 30"/>
    <property type="match status" value="1"/>
</dbReference>
<gene>
    <name evidence="3" type="ORF">TrLO_g173</name>
</gene>
<evidence type="ECO:0000313" key="3">
    <source>
        <dbReference type="EMBL" id="GMH53418.1"/>
    </source>
</evidence>
<dbReference type="InterPro" id="IPR026555">
    <property type="entry name" value="NSL3/Tex30"/>
</dbReference>
<dbReference type="EMBL" id="BRXW01000425">
    <property type="protein sequence ID" value="GMH53418.1"/>
    <property type="molecule type" value="Genomic_DNA"/>
</dbReference>
<reference evidence="4" key="1">
    <citation type="journal article" date="2023" name="Commun. Biol.">
        <title>Genome analysis of Parmales, the sister group of diatoms, reveals the evolutionary specialization of diatoms from phago-mixotrophs to photoautotrophs.</title>
        <authorList>
            <person name="Ban H."/>
            <person name="Sato S."/>
            <person name="Yoshikawa S."/>
            <person name="Yamada K."/>
            <person name="Nakamura Y."/>
            <person name="Ichinomiya M."/>
            <person name="Sato N."/>
            <person name="Blanc-Mathieu R."/>
            <person name="Endo H."/>
            <person name="Kuwata A."/>
            <person name="Ogata H."/>
        </authorList>
    </citation>
    <scope>NUCLEOTIDE SEQUENCE [LARGE SCALE GENOMIC DNA]</scope>
    <source>
        <strain evidence="4">NIES 3700</strain>
    </source>
</reference>
<evidence type="ECO:0000259" key="2">
    <source>
        <dbReference type="Pfam" id="PF20408"/>
    </source>
</evidence>
<dbReference type="PANTHER" id="PTHR13136">
    <property type="entry name" value="TESTIS DEVELOPMENT PROTEIN PRTD"/>
    <property type="match status" value="1"/>
</dbReference>
<dbReference type="OrthoDB" id="10369384at2759"/>
<organism evidence="3 4">
    <name type="scientific">Triparma laevis f. longispina</name>
    <dbReference type="NCBI Taxonomy" id="1714387"/>
    <lineage>
        <taxon>Eukaryota</taxon>
        <taxon>Sar</taxon>
        <taxon>Stramenopiles</taxon>
        <taxon>Ochrophyta</taxon>
        <taxon>Bolidophyceae</taxon>
        <taxon>Parmales</taxon>
        <taxon>Triparmaceae</taxon>
        <taxon>Triparma</taxon>
    </lineage>
</organism>
<accession>A0A9W7DSE9</accession>
<feature type="compositionally biased region" description="Acidic residues" evidence="1">
    <location>
        <begin position="212"/>
        <end position="223"/>
    </location>
</feature>
<dbReference type="Gene3D" id="3.40.50.1820">
    <property type="entry name" value="alpha/beta hydrolase"/>
    <property type="match status" value="1"/>
</dbReference>
<dbReference type="Proteomes" id="UP001165122">
    <property type="component" value="Unassembled WGS sequence"/>
</dbReference>
<evidence type="ECO:0000313" key="4">
    <source>
        <dbReference type="Proteomes" id="UP001165122"/>
    </source>
</evidence>
<sequence>MTTYNDCIFFTIAGSSGKFSAGPQNIPDFIGGTFSDVEVLDPLPGVGEGKRLTGGNGVTENIIRHAHSALLTVCEENPTKRVFVVTSSYGGRVASHLLAGKAERKPKDDLSRYFVPDDLPPFSAPNFRGVISFGYPLCLDKNQGRETILQDLENSRIFFVAGSKDPMIKGLADVAAKMQATNSNHVLYQMIPSGGHNPLKATASKKRKANDDGDDETSSEDDSITNLQTKLTTFLNES</sequence>
<dbReference type="InterPro" id="IPR029058">
    <property type="entry name" value="AB_hydrolase_fold"/>
</dbReference>
<evidence type="ECO:0000256" key="1">
    <source>
        <dbReference type="SAM" id="MobiDB-lite"/>
    </source>
</evidence>
<dbReference type="InterPro" id="IPR046879">
    <property type="entry name" value="KANL3/Tex30_Abhydrolase"/>
</dbReference>
<dbReference type="AlphaFoldDB" id="A0A9W7DSE9"/>
<feature type="region of interest" description="Disordered" evidence="1">
    <location>
        <begin position="192"/>
        <end position="229"/>
    </location>
</feature>
<dbReference type="SUPFAM" id="SSF53474">
    <property type="entry name" value="alpha/beta-Hydrolases"/>
    <property type="match status" value="1"/>
</dbReference>
<name>A0A9W7DSE9_9STRA</name>